<evidence type="ECO:0000259" key="7">
    <source>
        <dbReference type="PROSITE" id="PS51900"/>
    </source>
</evidence>
<dbReference type="Gene3D" id="1.10.443.10">
    <property type="entry name" value="Intergrase catalytic core"/>
    <property type="match status" value="1"/>
</dbReference>
<dbReference type="Pfam" id="PF13356">
    <property type="entry name" value="Arm-DNA-bind_3"/>
    <property type="match status" value="1"/>
</dbReference>
<evidence type="ECO:0000256" key="3">
    <source>
        <dbReference type="ARBA" id="ARBA00023125"/>
    </source>
</evidence>
<dbReference type="Gene3D" id="1.10.150.130">
    <property type="match status" value="1"/>
</dbReference>
<accession>A0ABT9JI85</accession>
<feature type="domain" description="Core-binding (CB)" evidence="7">
    <location>
        <begin position="97"/>
        <end position="177"/>
    </location>
</feature>
<evidence type="ECO:0000256" key="1">
    <source>
        <dbReference type="ARBA" id="ARBA00008857"/>
    </source>
</evidence>
<dbReference type="PANTHER" id="PTHR30629:SF6">
    <property type="entry name" value="PROPHAGE INTEGRASE INTA-RELATED"/>
    <property type="match status" value="1"/>
</dbReference>
<gene>
    <name evidence="8" type="ORF">QJT92_01055</name>
</gene>
<evidence type="ECO:0000313" key="9">
    <source>
        <dbReference type="Proteomes" id="UP001224812"/>
    </source>
</evidence>
<name>A0ABT9JI85_9PAST</name>
<keyword evidence="3 5" id="KW-0238">DNA-binding</keyword>
<evidence type="ECO:0000256" key="2">
    <source>
        <dbReference type="ARBA" id="ARBA00022908"/>
    </source>
</evidence>
<keyword evidence="2" id="KW-0229">DNA integration</keyword>
<dbReference type="InterPro" id="IPR044068">
    <property type="entry name" value="CB"/>
</dbReference>
<evidence type="ECO:0000259" key="6">
    <source>
        <dbReference type="PROSITE" id="PS51898"/>
    </source>
</evidence>
<dbReference type="SUPFAM" id="SSF56349">
    <property type="entry name" value="DNA breaking-rejoining enzymes"/>
    <property type="match status" value="1"/>
</dbReference>
<dbReference type="InterPro" id="IPR002104">
    <property type="entry name" value="Integrase_catalytic"/>
</dbReference>
<sequence length="398" mass="46550">MAKSIIPLNDTKIKNAKPQEKEYRLSDGYNLFLIVKPNGAKLWRFMYTFEGKRPKISIGKYPAVTLKQAREKRLEFETLLQQGIDPRNYKEQALKIPTIQEFINEWFEFWKEGVKEKTARDELARLKFHLLPMFGNCRLDELELYLVVEAFKPLYMAKPDTAIKIMRKLIQIFDYAQIKGLIKFNHLIPLTKAYRKVKSENQPTISPDQLPLFLRRLWLSNCKIETKHLIMWQLLTMVRPNEAVTVEWQEIDFKKAVWTIPEEKMKGRKDKAKSHTVPLSKQALEVLSEMKNHNGHRKHVFASAINPLKPMSNQTANSAIKNIDKGYFKGILTSHGLRSIASTYLHNLAEFEPYLVEACLSHVIGNEVQRVYDRGDYLEPRRPIMDKWGEYVEVCKKA</sequence>
<organism evidence="8 9">
    <name type="scientific">Phocoenobacter skyensis</name>
    <dbReference type="NCBI Taxonomy" id="97481"/>
    <lineage>
        <taxon>Bacteria</taxon>
        <taxon>Pseudomonadati</taxon>
        <taxon>Pseudomonadota</taxon>
        <taxon>Gammaproteobacteria</taxon>
        <taxon>Pasteurellales</taxon>
        <taxon>Pasteurellaceae</taxon>
        <taxon>Phocoenobacter</taxon>
    </lineage>
</organism>
<evidence type="ECO:0000256" key="4">
    <source>
        <dbReference type="ARBA" id="ARBA00023172"/>
    </source>
</evidence>
<dbReference type="InterPro" id="IPR010998">
    <property type="entry name" value="Integrase_recombinase_N"/>
</dbReference>
<evidence type="ECO:0000313" key="8">
    <source>
        <dbReference type="EMBL" id="MDP8084521.1"/>
    </source>
</evidence>
<comment type="caution">
    <text evidence="8">The sequence shown here is derived from an EMBL/GenBank/DDBJ whole genome shotgun (WGS) entry which is preliminary data.</text>
</comment>
<comment type="similarity">
    <text evidence="1">Belongs to the 'phage' integrase family.</text>
</comment>
<dbReference type="PROSITE" id="PS51900">
    <property type="entry name" value="CB"/>
    <property type="match status" value="1"/>
</dbReference>
<dbReference type="Pfam" id="PF00589">
    <property type="entry name" value="Phage_integrase"/>
    <property type="match status" value="1"/>
</dbReference>
<dbReference type="Pfam" id="PF22022">
    <property type="entry name" value="Phage_int_M"/>
    <property type="match status" value="1"/>
</dbReference>
<dbReference type="InterPro" id="IPR053876">
    <property type="entry name" value="Phage_int_M"/>
</dbReference>
<dbReference type="EMBL" id="JASAVS010000001">
    <property type="protein sequence ID" value="MDP8084521.1"/>
    <property type="molecule type" value="Genomic_DNA"/>
</dbReference>
<dbReference type="CDD" id="cd00801">
    <property type="entry name" value="INT_P4_C"/>
    <property type="match status" value="1"/>
</dbReference>
<dbReference type="InterPro" id="IPR011010">
    <property type="entry name" value="DNA_brk_join_enz"/>
</dbReference>
<dbReference type="InterPro" id="IPR025166">
    <property type="entry name" value="Integrase_DNA_bind_dom"/>
</dbReference>
<protein>
    <submittedName>
        <fullName evidence="8">Tyrosine-type recombinase/integrase</fullName>
    </submittedName>
</protein>
<keyword evidence="4" id="KW-0233">DNA recombination</keyword>
<dbReference type="PANTHER" id="PTHR30629">
    <property type="entry name" value="PROPHAGE INTEGRASE"/>
    <property type="match status" value="1"/>
</dbReference>
<evidence type="ECO:0000256" key="5">
    <source>
        <dbReference type="PROSITE-ProRule" id="PRU01248"/>
    </source>
</evidence>
<dbReference type="RefSeq" id="WP_306383743.1">
    <property type="nucleotide sequence ID" value="NZ_JASAVR010000001.1"/>
</dbReference>
<dbReference type="Proteomes" id="UP001224812">
    <property type="component" value="Unassembled WGS sequence"/>
</dbReference>
<keyword evidence="9" id="KW-1185">Reference proteome</keyword>
<dbReference type="Gene3D" id="3.30.160.390">
    <property type="entry name" value="Integrase, DNA-binding domain"/>
    <property type="match status" value="1"/>
</dbReference>
<feature type="domain" description="Tyr recombinase" evidence="6">
    <location>
        <begin position="200"/>
        <end position="385"/>
    </location>
</feature>
<dbReference type="PROSITE" id="PS51898">
    <property type="entry name" value="TYR_RECOMBINASE"/>
    <property type="match status" value="1"/>
</dbReference>
<dbReference type="InterPro" id="IPR050808">
    <property type="entry name" value="Phage_Integrase"/>
</dbReference>
<reference evidence="8 9" key="1">
    <citation type="journal article" date="2023" name="Front. Microbiol.">
        <title>Phylogeography and host specificity of Pasteurellaceae pathogenic to sea-farmed fish in the north-east Atlantic.</title>
        <authorList>
            <person name="Gulla S."/>
            <person name="Colquhoun D.J."/>
            <person name="Olsen A.B."/>
            <person name="Spilsberg B."/>
            <person name="Lagesen K."/>
            <person name="Aakesson C.P."/>
            <person name="Strom S."/>
            <person name="Manji F."/>
            <person name="Birkbeck T.H."/>
            <person name="Nilsen H.K."/>
        </authorList>
    </citation>
    <scope>NUCLEOTIDE SEQUENCE [LARGE SCALE GENOMIC DNA]</scope>
    <source>
        <strain evidence="8 9">VIO11850</strain>
    </source>
</reference>
<proteinExistence type="inferred from homology"/>
<dbReference type="InterPro" id="IPR013762">
    <property type="entry name" value="Integrase-like_cat_sf"/>
</dbReference>
<dbReference type="InterPro" id="IPR038488">
    <property type="entry name" value="Integrase_DNA-bd_sf"/>
</dbReference>